<accession>A0A6V8LN79</accession>
<dbReference type="Gene3D" id="3.40.470.10">
    <property type="entry name" value="Uracil-DNA glycosylase-like domain"/>
    <property type="match status" value="1"/>
</dbReference>
<organism evidence="2 3">
    <name type="scientific">Fundidesulfovibrio magnetotacticus</name>
    <dbReference type="NCBI Taxonomy" id="2730080"/>
    <lineage>
        <taxon>Bacteria</taxon>
        <taxon>Pseudomonadati</taxon>
        <taxon>Thermodesulfobacteriota</taxon>
        <taxon>Desulfovibrionia</taxon>
        <taxon>Desulfovibrionales</taxon>
        <taxon>Desulfovibrionaceae</taxon>
        <taxon>Fundidesulfovibrio</taxon>
    </lineage>
</organism>
<comment type="caution">
    <text evidence="2">The sequence shown here is derived from an EMBL/GenBank/DDBJ whole genome shotgun (WGS) entry which is preliminary data.</text>
</comment>
<keyword evidence="1" id="KW-1133">Transmembrane helix</keyword>
<proteinExistence type="predicted"/>
<gene>
    <name evidence="2" type="ORF">NNJEOMEG_00295</name>
</gene>
<sequence>MKAAPVRGRPFILLSNIGILLFVISFGCALVRNVAYPCRLGLPGRLVVSFDIRNMKGFAGRVANCPGCGDGTQVDGINSFAVYYEDRDVERPRFMMVMQNPGGTKGVAVSDEGKDLAQVGSSEEFVAMTRKYLSKWLKKSNRSFSESFFGILKKYKLISYDNLDNYLDCDFYNHFLVTDLVKCRVATRDVDDKRGDLCGERFLRTEIEKAKNVDLIFSFSTRTWRYMKGAYLASQGVLPTVVQAHGRLYRMDGCGKCIIPLAHFSRTMLQKYLRLSYYQYFEEGVCDYAILRGINSR</sequence>
<dbReference type="InterPro" id="IPR036895">
    <property type="entry name" value="Uracil-DNA_glycosylase-like_sf"/>
</dbReference>
<evidence type="ECO:0000313" key="3">
    <source>
        <dbReference type="Proteomes" id="UP000494245"/>
    </source>
</evidence>
<keyword evidence="1" id="KW-0472">Membrane</keyword>
<keyword evidence="3" id="KW-1185">Reference proteome</keyword>
<dbReference type="AlphaFoldDB" id="A0A6V8LN79"/>
<keyword evidence="1" id="KW-0812">Transmembrane</keyword>
<dbReference type="PROSITE" id="PS51257">
    <property type="entry name" value="PROKAR_LIPOPROTEIN"/>
    <property type="match status" value="1"/>
</dbReference>
<dbReference type="Proteomes" id="UP000494245">
    <property type="component" value="Unassembled WGS sequence"/>
</dbReference>
<protein>
    <submittedName>
        <fullName evidence="2">Uncharacterized protein</fullName>
    </submittedName>
</protein>
<evidence type="ECO:0000256" key="1">
    <source>
        <dbReference type="SAM" id="Phobius"/>
    </source>
</evidence>
<dbReference type="EMBL" id="BLTE01000001">
    <property type="protein sequence ID" value="GFK92470.1"/>
    <property type="molecule type" value="Genomic_DNA"/>
</dbReference>
<reference evidence="2 3" key="1">
    <citation type="submission" date="2020-04" db="EMBL/GenBank/DDBJ databases">
        <authorList>
            <consortium name="Desulfovibrio sp. FSS-1 genome sequencing consortium"/>
            <person name="Shimoshige H."/>
            <person name="Kobayashi H."/>
            <person name="Maekawa T."/>
        </authorList>
    </citation>
    <scope>NUCLEOTIDE SEQUENCE [LARGE SCALE GENOMIC DNA]</scope>
    <source>
        <strain evidence="2 3">SIID29052-01</strain>
    </source>
</reference>
<evidence type="ECO:0000313" key="2">
    <source>
        <dbReference type="EMBL" id="GFK92470.1"/>
    </source>
</evidence>
<reference evidence="2 3" key="2">
    <citation type="submission" date="2020-05" db="EMBL/GenBank/DDBJ databases">
        <title>Draft genome sequence of Desulfovibrio sp. strainFSS-1.</title>
        <authorList>
            <person name="Shimoshige H."/>
            <person name="Kobayashi H."/>
            <person name="Maekawa T."/>
        </authorList>
    </citation>
    <scope>NUCLEOTIDE SEQUENCE [LARGE SCALE GENOMIC DNA]</scope>
    <source>
        <strain evidence="2 3">SIID29052-01</strain>
    </source>
</reference>
<feature type="transmembrane region" description="Helical" evidence="1">
    <location>
        <begin position="12"/>
        <end position="35"/>
    </location>
</feature>
<name>A0A6V8LN79_9BACT</name>